<feature type="domain" description="Ig-like" evidence="6">
    <location>
        <begin position="186"/>
        <end position="283"/>
    </location>
</feature>
<dbReference type="PaxDb" id="121845-A0A1S3DDA2"/>
<evidence type="ECO:0000259" key="7">
    <source>
        <dbReference type="PROSITE" id="PS50853"/>
    </source>
</evidence>
<dbReference type="SUPFAM" id="SSF49265">
    <property type="entry name" value="Fibronectin type III"/>
    <property type="match status" value="2"/>
</dbReference>
<dbReference type="FunFam" id="2.60.40.10:FF:000032">
    <property type="entry name" value="palladin isoform X1"/>
    <property type="match status" value="1"/>
</dbReference>
<dbReference type="SMART" id="SM00409">
    <property type="entry name" value="IG"/>
    <property type="match status" value="4"/>
</dbReference>
<dbReference type="GO" id="GO:0098632">
    <property type="term" value="F:cell-cell adhesion mediator activity"/>
    <property type="evidence" value="ECO:0007669"/>
    <property type="project" value="TreeGrafter"/>
</dbReference>
<dbReference type="CDD" id="cd00063">
    <property type="entry name" value="FN3"/>
    <property type="match status" value="3"/>
</dbReference>
<dbReference type="FunFam" id="2.60.40.10:FF:000189">
    <property type="entry name" value="Neogenin isoform 3"/>
    <property type="match status" value="1"/>
</dbReference>
<feature type="domain" description="Ig-like" evidence="6">
    <location>
        <begin position="3"/>
        <end position="92"/>
    </location>
</feature>
<keyword evidence="5" id="KW-0812">Transmembrane</keyword>
<keyword evidence="5" id="KW-1133">Transmembrane helix</keyword>
<gene>
    <name evidence="9" type="primary">LOC103516250</name>
</gene>
<keyword evidence="8" id="KW-1185">Reference proteome</keyword>
<dbReference type="PANTHER" id="PTHR10075">
    <property type="entry name" value="BASIGIN RELATED"/>
    <property type="match status" value="1"/>
</dbReference>
<dbReference type="PROSITE" id="PS50853">
    <property type="entry name" value="FN3"/>
    <property type="match status" value="3"/>
</dbReference>
<dbReference type="GO" id="GO:0070593">
    <property type="term" value="P:dendrite self-avoidance"/>
    <property type="evidence" value="ECO:0007669"/>
    <property type="project" value="TreeGrafter"/>
</dbReference>
<dbReference type="InterPro" id="IPR003961">
    <property type="entry name" value="FN3_dom"/>
</dbReference>
<dbReference type="Proteomes" id="UP000079169">
    <property type="component" value="Unplaced"/>
</dbReference>
<dbReference type="GeneID" id="103516250"/>
<evidence type="ECO:0000256" key="4">
    <source>
        <dbReference type="SAM" id="MobiDB-lite"/>
    </source>
</evidence>
<dbReference type="InterPro" id="IPR013783">
    <property type="entry name" value="Ig-like_fold"/>
</dbReference>
<dbReference type="InterPro" id="IPR036116">
    <property type="entry name" value="FN3_sf"/>
</dbReference>
<evidence type="ECO:0000256" key="5">
    <source>
        <dbReference type="SAM" id="Phobius"/>
    </source>
</evidence>
<feature type="domain" description="Fibronectin type-III" evidence="7">
    <location>
        <begin position="542"/>
        <end position="636"/>
    </location>
</feature>
<dbReference type="SUPFAM" id="SSF48726">
    <property type="entry name" value="Immunoglobulin"/>
    <property type="match status" value="4"/>
</dbReference>
<feature type="transmembrane region" description="Helical" evidence="5">
    <location>
        <begin position="773"/>
        <end position="795"/>
    </location>
</feature>
<sequence>LREEFRVQPKSQRVAAGDTALLECGPPRGHPEPTLVWKKNGHPIDFENSKRLRLVDGTNLAIQDSRKTDDGRYQCVVKNVAGTRESTDAVLRVLVKPYIIRGPKDTTVSASSIIVFECSVGGDAVLTVHWKRLGSAMPEDRMSVLPSRSLQLSDVRLEDAGEYVCEAENAVGKISASATLTVQMAPIVRERPSDLRLEVGRDAVFLCGIEGSPPPSTFWMLEGNRSLIYPGDRVDNIQAEITSDGMNLLKIQNVSRTAAPLIILCLGVNAAGSDLARASLTVSGPDPNPPPVILFGPANQTLPLRSEARLRCQVRGEGSVQWWRGEREVGSGPRVNVTGDGSLVLTDVTKEDSGEYTCVVKSPHGSASWSASLRFESPTNPNIGFFRAPEPSTYPGPPTKPTLVNQTANGLTLAWSRNNQIGSSSLLGYQVEMYSRPLPSSSPSGDTATATWVRVATNVPSPILTVTNLTVGLTYTFLVRALNSHGLSAPSPLSDEIVLRGTFSEGIFSEGGKGIFSENFPDEGRGESLRRARQHLQEGGGSLIELTEVKPMTSTSVKLTWEILNTDYIEGVYIYSRGLDPPASVAMLTVLHAGEASGFLVTGLAHYSRYEFFLVPFFGSVDGKPSNLRAVRTLECEPSGVPQLTDPVLLNATSVLLKWKPPPVGTHNGVIRTYQIIVGGGNNSALINMTVSASTPTLLLTNLSAGIRYSVSLAATNRAGTGPYSRPALLSLTSGPEPRLEDWASQSGRSRGDGTMETDLTDLTGGAWLSAPWFIALLTSMVAVMALLFLAMFFVRRRTLHAKKSSLDHNSAGPGLLATPISLKAASGLPHPGGGLTTANEGLWIDGKAGAGLSHPGGGLTTANQWMDGGSTRATGWRTGEGQVLLPHAQPDYAEVAASGALSTFIPEGLWIDGKAGAGLSHPGGGLTTANQWMDGGSTRATGWRTGEGQVLLPHAQPDYAEVAASGALSTFIPEVRIYLDFSQKKRECT</sequence>
<dbReference type="SMART" id="SM00408">
    <property type="entry name" value="IGc2"/>
    <property type="match status" value="3"/>
</dbReference>
<proteinExistence type="predicted"/>
<keyword evidence="2" id="KW-1015">Disulfide bond</keyword>
<dbReference type="STRING" id="121845.A0A1S3DDA2"/>
<dbReference type="Pfam" id="PF13927">
    <property type="entry name" value="Ig_3"/>
    <property type="match status" value="1"/>
</dbReference>
<name>A0A1S3DDA2_DIACI</name>
<evidence type="ECO:0000256" key="2">
    <source>
        <dbReference type="ARBA" id="ARBA00023157"/>
    </source>
</evidence>
<accession>A0A1S3DDA2</accession>
<keyword evidence="3" id="KW-0393">Immunoglobulin domain</keyword>
<evidence type="ECO:0000313" key="9">
    <source>
        <dbReference type="RefSeq" id="XP_008479432.1"/>
    </source>
</evidence>
<feature type="domain" description="Ig-like" evidence="6">
    <location>
        <begin position="290"/>
        <end position="374"/>
    </location>
</feature>
<feature type="domain" description="Fibronectin type-III" evidence="7">
    <location>
        <begin position="641"/>
        <end position="737"/>
    </location>
</feature>
<evidence type="ECO:0000313" key="8">
    <source>
        <dbReference type="Proteomes" id="UP000079169"/>
    </source>
</evidence>
<feature type="non-terminal residue" evidence="9">
    <location>
        <position position="1"/>
    </location>
</feature>
<dbReference type="InterPro" id="IPR007110">
    <property type="entry name" value="Ig-like_dom"/>
</dbReference>
<keyword evidence="1" id="KW-0677">Repeat</keyword>
<dbReference type="PROSITE" id="PS50835">
    <property type="entry name" value="IG_LIKE"/>
    <property type="match status" value="4"/>
</dbReference>
<feature type="domain" description="Fibronectin type-III" evidence="7">
    <location>
        <begin position="397"/>
        <end position="502"/>
    </location>
</feature>
<keyword evidence="5" id="KW-0472">Membrane</keyword>
<dbReference type="AlphaFoldDB" id="A0A1S3DDA2"/>
<dbReference type="GO" id="GO:0007156">
    <property type="term" value="P:homophilic cell adhesion via plasma membrane adhesion molecules"/>
    <property type="evidence" value="ECO:0007669"/>
    <property type="project" value="TreeGrafter"/>
</dbReference>
<organism evidence="8 9">
    <name type="scientific">Diaphorina citri</name>
    <name type="common">Asian citrus psyllid</name>
    <dbReference type="NCBI Taxonomy" id="121845"/>
    <lineage>
        <taxon>Eukaryota</taxon>
        <taxon>Metazoa</taxon>
        <taxon>Ecdysozoa</taxon>
        <taxon>Arthropoda</taxon>
        <taxon>Hexapoda</taxon>
        <taxon>Insecta</taxon>
        <taxon>Pterygota</taxon>
        <taxon>Neoptera</taxon>
        <taxon>Paraneoptera</taxon>
        <taxon>Hemiptera</taxon>
        <taxon>Sternorrhyncha</taxon>
        <taxon>Psylloidea</taxon>
        <taxon>Psyllidae</taxon>
        <taxon>Diaphorininae</taxon>
        <taxon>Diaphorina</taxon>
    </lineage>
</organism>
<protein>
    <submittedName>
        <fullName evidence="9">Roundabout homolog 2-like</fullName>
    </submittedName>
</protein>
<feature type="region of interest" description="Disordered" evidence="4">
    <location>
        <begin position="735"/>
        <end position="755"/>
    </location>
</feature>
<dbReference type="InterPro" id="IPR003599">
    <property type="entry name" value="Ig_sub"/>
</dbReference>
<dbReference type="Gene3D" id="2.60.40.10">
    <property type="entry name" value="Immunoglobulins"/>
    <property type="match status" value="7"/>
</dbReference>
<evidence type="ECO:0000259" key="6">
    <source>
        <dbReference type="PROSITE" id="PS50835"/>
    </source>
</evidence>
<evidence type="ECO:0000256" key="3">
    <source>
        <dbReference type="ARBA" id="ARBA00023319"/>
    </source>
</evidence>
<evidence type="ECO:0000256" key="1">
    <source>
        <dbReference type="ARBA" id="ARBA00022737"/>
    </source>
</evidence>
<dbReference type="GO" id="GO:0005886">
    <property type="term" value="C:plasma membrane"/>
    <property type="evidence" value="ECO:0007669"/>
    <property type="project" value="TreeGrafter"/>
</dbReference>
<dbReference type="InterPro" id="IPR013098">
    <property type="entry name" value="Ig_I-set"/>
</dbReference>
<reference evidence="9" key="1">
    <citation type="submission" date="2025-08" db="UniProtKB">
        <authorList>
            <consortium name="RefSeq"/>
        </authorList>
    </citation>
    <scope>IDENTIFICATION</scope>
</reference>
<feature type="domain" description="Ig-like" evidence="6">
    <location>
        <begin position="97"/>
        <end position="181"/>
    </location>
</feature>
<dbReference type="Pfam" id="PF07679">
    <property type="entry name" value="I-set"/>
    <property type="match status" value="2"/>
</dbReference>
<dbReference type="PANTHER" id="PTHR10075:SF100">
    <property type="entry name" value="FASCICLIN-2"/>
    <property type="match status" value="1"/>
</dbReference>
<dbReference type="GO" id="GO:0007411">
    <property type="term" value="P:axon guidance"/>
    <property type="evidence" value="ECO:0007669"/>
    <property type="project" value="TreeGrafter"/>
</dbReference>
<dbReference type="Pfam" id="PF00041">
    <property type="entry name" value="fn3"/>
    <property type="match status" value="2"/>
</dbReference>
<dbReference type="KEGG" id="dci:103516250"/>
<dbReference type="SMART" id="SM00060">
    <property type="entry name" value="FN3"/>
    <property type="match status" value="3"/>
</dbReference>
<dbReference type="InterPro" id="IPR036179">
    <property type="entry name" value="Ig-like_dom_sf"/>
</dbReference>
<dbReference type="InterPro" id="IPR003598">
    <property type="entry name" value="Ig_sub2"/>
</dbReference>
<dbReference type="GO" id="GO:0030424">
    <property type="term" value="C:axon"/>
    <property type="evidence" value="ECO:0007669"/>
    <property type="project" value="TreeGrafter"/>
</dbReference>
<dbReference type="RefSeq" id="XP_008479432.1">
    <property type="nucleotide sequence ID" value="XM_008481210.1"/>
</dbReference>